<dbReference type="GeneID" id="26643579"/>
<keyword evidence="2" id="KW-1185">Reference proteome</keyword>
<dbReference type="KEGG" id="vg:26643579"/>
<evidence type="ECO:0000313" key="1">
    <source>
        <dbReference type="EMBL" id="AEH03475.1"/>
    </source>
</evidence>
<evidence type="ECO:0000313" key="2">
    <source>
        <dbReference type="Proteomes" id="UP000008388"/>
    </source>
</evidence>
<proteinExistence type="predicted"/>
<organism evidence="1 2">
    <name type="scientific">Pseudomonas phage PhiPA3</name>
    <name type="common">Pseudomonas aeruginosa phage PhiPA3</name>
    <dbReference type="NCBI Taxonomy" id="998086"/>
    <lineage>
        <taxon>Viruses</taxon>
        <taxon>Duplodnaviria</taxon>
        <taxon>Heunggongvirae</taxon>
        <taxon>Uroviricota</taxon>
        <taxon>Caudoviricetes</taxon>
        <taxon>Chimalliviridae</taxon>
        <taxon>Miltoncavirus</taxon>
        <taxon>Miltoncavirus PhiPA3</taxon>
    </lineage>
</organism>
<protein>
    <submittedName>
        <fullName evidence="1">Uncharacterized protein 048</fullName>
    </submittedName>
</protein>
<sequence>MKGQEYIAKKGDAVKVIFHSGIGSINAGRIKLDKEYDATISYFSDKATHMMFSFTREDGEKGELMRHVTGSDTTWTLILTEDEARRRKQKVIQRRTKQAEDQCKRKIIEANMLFD</sequence>
<gene>
    <name evidence="1" type="primary">048</name>
</gene>
<dbReference type="Proteomes" id="UP000008388">
    <property type="component" value="Segment"/>
</dbReference>
<dbReference type="RefSeq" id="YP_009217131.1">
    <property type="nucleotide sequence ID" value="NC_028999.1"/>
</dbReference>
<reference evidence="1 2" key="1">
    <citation type="journal article" date="2011" name="Microbiology">
        <title>The Pseudomonas aeruginosa generalized transducing phage phiPA3 is a new member of the phiKZ-like group of 'jumbo' phages, and infects model laboratory strains and clinical isolates from cystic fibrosis patients.</title>
        <authorList>
            <person name="Monson R."/>
            <person name="Foulds I."/>
            <person name="Foweraker J."/>
            <person name="Welch M."/>
            <person name="Salmond G.P."/>
        </authorList>
    </citation>
    <scope>NUCLEOTIDE SEQUENCE [LARGE SCALE GENOMIC DNA]</scope>
</reference>
<organismHost>
    <name type="scientific">Pseudomonas aeruginosa</name>
    <dbReference type="NCBI Taxonomy" id="287"/>
</organismHost>
<dbReference type="EMBL" id="HQ630627">
    <property type="protein sequence ID" value="AEH03475.1"/>
    <property type="molecule type" value="Genomic_DNA"/>
</dbReference>
<name>F8SJT0_BPPA3</name>
<accession>F8SJT0</accession>